<dbReference type="InterPro" id="IPR007339">
    <property type="entry name" value="RclC-like"/>
</dbReference>
<name>A0ABP8QUZ9_9ACTN</name>
<dbReference type="PANTHER" id="PTHR40106:SF1">
    <property type="entry name" value="INNER MEMBRANE PROTEIN RCLC"/>
    <property type="match status" value="1"/>
</dbReference>
<evidence type="ECO:0000256" key="1">
    <source>
        <dbReference type="SAM" id="Phobius"/>
    </source>
</evidence>
<feature type="transmembrane region" description="Helical" evidence="1">
    <location>
        <begin position="25"/>
        <end position="43"/>
    </location>
</feature>
<reference evidence="3" key="1">
    <citation type="journal article" date="2019" name="Int. J. Syst. Evol. Microbiol.">
        <title>The Global Catalogue of Microorganisms (GCM) 10K type strain sequencing project: providing services to taxonomists for standard genome sequencing and annotation.</title>
        <authorList>
            <consortium name="The Broad Institute Genomics Platform"/>
            <consortium name="The Broad Institute Genome Sequencing Center for Infectious Disease"/>
            <person name="Wu L."/>
            <person name="Ma J."/>
        </authorList>
    </citation>
    <scope>NUCLEOTIDE SEQUENCE [LARGE SCALE GENOMIC DNA]</scope>
    <source>
        <strain evidence="3">JCM 17933</strain>
    </source>
</reference>
<dbReference type="RefSeq" id="WP_345471987.1">
    <property type="nucleotide sequence ID" value="NZ_BAABHF010000046.1"/>
</dbReference>
<accession>A0ABP8QUZ9</accession>
<feature type="transmembrane region" description="Helical" evidence="1">
    <location>
        <begin position="93"/>
        <end position="113"/>
    </location>
</feature>
<keyword evidence="1" id="KW-0472">Membrane</keyword>
<evidence type="ECO:0000313" key="3">
    <source>
        <dbReference type="Proteomes" id="UP001500503"/>
    </source>
</evidence>
<dbReference type="EMBL" id="BAABHF010000046">
    <property type="protein sequence ID" value="GAA4510922.1"/>
    <property type="molecule type" value="Genomic_DNA"/>
</dbReference>
<evidence type="ECO:0000313" key="2">
    <source>
        <dbReference type="EMBL" id="GAA4510922.1"/>
    </source>
</evidence>
<sequence length="178" mass="18888">MANVSGIPASLERAGSRISVAGRLVSRYGLVVVLAWIGAGKYVKMESRVLIEHSPLLSWIYDFLSYGTVANLLGSMEIIAAALIAVHRLWPRVSAIGSALAVVLFLGTLSFLFTTPGVIDTFADGFPVLSAQPGQFLLKDLVLIGVALWTLGDSLEAARRAHAAGSTPCSSGRVYQDE</sequence>
<comment type="caution">
    <text evidence="2">The sequence shown here is derived from an EMBL/GenBank/DDBJ whole genome shotgun (WGS) entry which is preliminary data.</text>
</comment>
<keyword evidence="1" id="KW-0812">Transmembrane</keyword>
<protein>
    <submittedName>
        <fullName evidence="2">DUF417 family protein</fullName>
    </submittedName>
</protein>
<dbReference type="Proteomes" id="UP001500503">
    <property type="component" value="Unassembled WGS sequence"/>
</dbReference>
<keyword evidence="1" id="KW-1133">Transmembrane helix</keyword>
<proteinExistence type="predicted"/>
<feature type="transmembrane region" description="Helical" evidence="1">
    <location>
        <begin position="63"/>
        <end position="86"/>
    </location>
</feature>
<organism evidence="2 3">
    <name type="scientific">Actinoallomurus oryzae</name>
    <dbReference type="NCBI Taxonomy" id="502180"/>
    <lineage>
        <taxon>Bacteria</taxon>
        <taxon>Bacillati</taxon>
        <taxon>Actinomycetota</taxon>
        <taxon>Actinomycetes</taxon>
        <taxon>Streptosporangiales</taxon>
        <taxon>Thermomonosporaceae</taxon>
        <taxon>Actinoallomurus</taxon>
    </lineage>
</organism>
<gene>
    <name evidence="2" type="ORF">GCM10023191_074270</name>
</gene>
<dbReference type="PANTHER" id="PTHR40106">
    <property type="entry name" value="INNER MEMBRANE PROTEIN RCLC"/>
    <property type="match status" value="1"/>
</dbReference>
<keyword evidence="3" id="KW-1185">Reference proteome</keyword>
<dbReference type="Pfam" id="PF04224">
    <property type="entry name" value="DUF417"/>
    <property type="match status" value="1"/>
</dbReference>